<evidence type="ECO:0000256" key="12">
    <source>
        <dbReference type="SAM" id="Coils"/>
    </source>
</evidence>
<keyword evidence="4" id="KW-0808">Transferase</keyword>
<dbReference type="SMART" id="SM00448">
    <property type="entry name" value="REC"/>
    <property type="match status" value="1"/>
</dbReference>
<evidence type="ECO:0000256" key="3">
    <source>
        <dbReference type="ARBA" id="ARBA00022553"/>
    </source>
</evidence>
<keyword evidence="17" id="KW-1185">Reference proteome</keyword>
<evidence type="ECO:0000256" key="13">
    <source>
        <dbReference type="SAM" id="Phobius"/>
    </source>
</evidence>
<dbReference type="GO" id="GO:0000155">
    <property type="term" value="F:phosphorelay sensor kinase activity"/>
    <property type="evidence" value="ECO:0007669"/>
    <property type="project" value="InterPro"/>
</dbReference>
<feature type="modified residue" description="4-aspartylphosphate" evidence="11">
    <location>
        <position position="426"/>
    </location>
</feature>
<dbReference type="Pfam" id="PF02518">
    <property type="entry name" value="HATPase_c"/>
    <property type="match status" value="1"/>
</dbReference>
<keyword evidence="13" id="KW-1133">Transmembrane helix</keyword>
<name>A0AA52H8B5_9PROT</name>
<keyword evidence="5" id="KW-0547">Nucleotide-binding</keyword>
<dbReference type="CDD" id="cd17546">
    <property type="entry name" value="REC_hyHK_CKI1_RcsC-like"/>
    <property type="match status" value="1"/>
</dbReference>
<dbReference type="PANTHER" id="PTHR45339">
    <property type="entry name" value="HYBRID SIGNAL TRANSDUCTION HISTIDINE KINASE J"/>
    <property type="match status" value="1"/>
</dbReference>
<evidence type="ECO:0000256" key="7">
    <source>
        <dbReference type="ARBA" id="ARBA00022840"/>
    </source>
</evidence>
<evidence type="ECO:0000256" key="4">
    <source>
        <dbReference type="ARBA" id="ARBA00022679"/>
    </source>
</evidence>
<keyword evidence="6" id="KW-0418">Kinase</keyword>
<feature type="domain" description="Response regulatory" evidence="15">
    <location>
        <begin position="378"/>
        <end position="494"/>
    </location>
</feature>
<dbReference type="InterPro" id="IPR005467">
    <property type="entry name" value="His_kinase_dom"/>
</dbReference>
<dbReference type="AlphaFoldDB" id="A0AA52H8B5"/>
<dbReference type="EMBL" id="CP123872">
    <property type="protein sequence ID" value="WND01956.1"/>
    <property type="molecule type" value="Genomic_DNA"/>
</dbReference>
<dbReference type="SUPFAM" id="SSF47384">
    <property type="entry name" value="Homodimeric domain of signal transducing histidine kinase"/>
    <property type="match status" value="1"/>
</dbReference>
<protein>
    <recommendedName>
        <fullName evidence="10">Sensory/regulatory protein RpfC</fullName>
        <ecNumber evidence="2">2.7.13.3</ecNumber>
    </recommendedName>
</protein>
<dbReference type="Gene3D" id="3.30.565.10">
    <property type="entry name" value="Histidine kinase-like ATPase, C-terminal domain"/>
    <property type="match status" value="1"/>
</dbReference>
<evidence type="ECO:0000256" key="5">
    <source>
        <dbReference type="ARBA" id="ARBA00022741"/>
    </source>
</evidence>
<feature type="coiled-coil region" evidence="12">
    <location>
        <begin position="93"/>
        <end position="120"/>
    </location>
</feature>
<keyword evidence="3 11" id="KW-0597">Phosphoprotein</keyword>
<dbReference type="PROSITE" id="PS50110">
    <property type="entry name" value="RESPONSE_REGULATORY"/>
    <property type="match status" value="1"/>
</dbReference>
<gene>
    <name evidence="16" type="ORF">QGN29_10390</name>
</gene>
<dbReference type="RefSeq" id="WP_310797786.1">
    <property type="nucleotide sequence ID" value="NZ_CP123872.1"/>
</dbReference>
<evidence type="ECO:0000256" key="2">
    <source>
        <dbReference type="ARBA" id="ARBA00012438"/>
    </source>
</evidence>
<evidence type="ECO:0000313" key="16">
    <source>
        <dbReference type="EMBL" id="WND01956.1"/>
    </source>
</evidence>
<dbReference type="InterPro" id="IPR003661">
    <property type="entry name" value="HisK_dim/P_dom"/>
</dbReference>
<reference evidence="16" key="1">
    <citation type="submission" date="2023-04" db="EMBL/GenBank/DDBJ databases">
        <title>Complete genome sequence of Temperatibacter marinus.</title>
        <authorList>
            <person name="Rong J.-C."/>
            <person name="Yi M.-L."/>
            <person name="Zhao Q."/>
        </authorList>
    </citation>
    <scope>NUCLEOTIDE SEQUENCE</scope>
    <source>
        <strain evidence="16">NBRC 110045</strain>
    </source>
</reference>
<dbReference type="InterPro" id="IPR004358">
    <property type="entry name" value="Sig_transdc_His_kin-like_C"/>
</dbReference>
<dbReference type="KEGG" id="tmk:QGN29_10390"/>
<keyword evidence="12" id="KW-0175">Coiled coil</keyword>
<dbReference type="InterPro" id="IPR011006">
    <property type="entry name" value="CheY-like_superfamily"/>
</dbReference>
<comment type="catalytic activity">
    <reaction evidence="1">
        <text>ATP + protein L-histidine = ADP + protein N-phospho-L-histidine.</text>
        <dbReference type="EC" id="2.7.13.3"/>
    </reaction>
</comment>
<feature type="domain" description="Histidine kinase" evidence="14">
    <location>
        <begin position="127"/>
        <end position="349"/>
    </location>
</feature>
<evidence type="ECO:0000256" key="1">
    <source>
        <dbReference type="ARBA" id="ARBA00000085"/>
    </source>
</evidence>
<dbReference type="InterPro" id="IPR003594">
    <property type="entry name" value="HATPase_dom"/>
</dbReference>
<organism evidence="16 17">
    <name type="scientific">Temperatibacter marinus</name>
    <dbReference type="NCBI Taxonomy" id="1456591"/>
    <lineage>
        <taxon>Bacteria</taxon>
        <taxon>Pseudomonadati</taxon>
        <taxon>Pseudomonadota</taxon>
        <taxon>Alphaproteobacteria</taxon>
        <taxon>Kordiimonadales</taxon>
        <taxon>Temperatibacteraceae</taxon>
        <taxon>Temperatibacter</taxon>
    </lineage>
</organism>
<dbReference type="InterPro" id="IPR001789">
    <property type="entry name" value="Sig_transdc_resp-reg_receiver"/>
</dbReference>
<evidence type="ECO:0000256" key="6">
    <source>
        <dbReference type="ARBA" id="ARBA00022777"/>
    </source>
</evidence>
<keyword evidence="13" id="KW-0812">Transmembrane</keyword>
<dbReference type="InterPro" id="IPR036097">
    <property type="entry name" value="HisK_dim/P_sf"/>
</dbReference>
<dbReference type="FunFam" id="1.10.287.130:FF:000002">
    <property type="entry name" value="Two-component osmosensing histidine kinase"/>
    <property type="match status" value="1"/>
</dbReference>
<dbReference type="Gene3D" id="1.10.287.130">
    <property type="match status" value="1"/>
</dbReference>
<sequence>MAYKKWLKFIGIIVFGVLVCTFGSAYLISVHGFEWQFYIFVSTMLVSSILLYNTMAIHAEFLTADNLSAVEFETLETDLAKSLESKRRVDALLKEQKKSFAKLANELAKARDTAEQASIAKSEFLATMSHEIRTPMNGVLSMIDFLMETDLTEEQQEIADTLKHSGESLLTVINDILDISKLEAGKISIENQAFDLQLNIQQTADFFRLKMREKGLYLTFDIKEDIPAYFVSDVTRIRQILFNLVGNAIKFTEEGGITISVTKVAELADDRMSLKFEVKDTGIGIAPDAQDALFEKFAQADASTTRRYGGTGLGLAISKQLTELLGGEIGLESKPYEGSTFWFTIEGGVSSGENIQAPQLLSSFHQAEFDYKVKKPLKILVVDDNQINLNILFRILNKGHELASAMNGAEACTLVENMKFDLILMDVHMPVLGGVDAVKWIRAMEPEIASVPIIGCTADAFPDQIERFKKIGMNDVVTKPINKRVLLDIINSVMEQEVFEILSIDPPSDSIRNIEKQSKTTAVKSKKTEEDLMADLLDEL</sequence>
<dbReference type="Proteomes" id="UP001268683">
    <property type="component" value="Chromosome"/>
</dbReference>
<evidence type="ECO:0000256" key="10">
    <source>
        <dbReference type="ARBA" id="ARBA00068150"/>
    </source>
</evidence>
<dbReference type="Pfam" id="PF00072">
    <property type="entry name" value="Response_reg"/>
    <property type="match status" value="1"/>
</dbReference>
<dbReference type="CDD" id="cd16922">
    <property type="entry name" value="HATPase_EvgS-ArcB-TorS-like"/>
    <property type="match status" value="1"/>
</dbReference>
<accession>A0AA52H8B5</accession>
<comment type="subunit">
    <text evidence="9">At low DSF concentrations, interacts with RpfF.</text>
</comment>
<dbReference type="GO" id="GO:0005524">
    <property type="term" value="F:ATP binding"/>
    <property type="evidence" value="ECO:0007669"/>
    <property type="project" value="UniProtKB-KW"/>
</dbReference>
<dbReference type="CDD" id="cd00082">
    <property type="entry name" value="HisKA"/>
    <property type="match status" value="1"/>
</dbReference>
<dbReference type="EC" id="2.7.13.3" evidence="2"/>
<feature type="transmembrane region" description="Helical" evidence="13">
    <location>
        <begin position="7"/>
        <end position="29"/>
    </location>
</feature>
<dbReference type="FunFam" id="3.30.565.10:FF:000010">
    <property type="entry name" value="Sensor histidine kinase RcsC"/>
    <property type="match status" value="1"/>
</dbReference>
<evidence type="ECO:0000256" key="9">
    <source>
        <dbReference type="ARBA" id="ARBA00064003"/>
    </source>
</evidence>
<dbReference type="SUPFAM" id="SSF52172">
    <property type="entry name" value="CheY-like"/>
    <property type="match status" value="1"/>
</dbReference>
<dbReference type="Gene3D" id="3.40.50.2300">
    <property type="match status" value="1"/>
</dbReference>
<keyword evidence="8" id="KW-0902">Two-component regulatory system</keyword>
<dbReference type="PANTHER" id="PTHR45339:SF1">
    <property type="entry name" value="HYBRID SIGNAL TRANSDUCTION HISTIDINE KINASE J"/>
    <property type="match status" value="1"/>
</dbReference>
<dbReference type="SUPFAM" id="SSF55874">
    <property type="entry name" value="ATPase domain of HSP90 chaperone/DNA topoisomerase II/histidine kinase"/>
    <property type="match status" value="1"/>
</dbReference>
<dbReference type="SMART" id="SM00387">
    <property type="entry name" value="HATPase_c"/>
    <property type="match status" value="1"/>
</dbReference>
<evidence type="ECO:0000259" key="15">
    <source>
        <dbReference type="PROSITE" id="PS50110"/>
    </source>
</evidence>
<dbReference type="PROSITE" id="PS50109">
    <property type="entry name" value="HIS_KIN"/>
    <property type="match status" value="1"/>
</dbReference>
<keyword evidence="7 16" id="KW-0067">ATP-binding</keyword>
<feature type="transmembrane region" description="Helical" evidence="13">
    <location>
        <begin position="35"/>
        <end position="52"/>
    </location>
</feature>
<dbReference type="Pfam" id="PF00512">
    <property type="entry name" value="HisKA"/>
    <property type="match status" value="1"/>
</dbReference>
<keyword evidence="13" id="KW-0472">Membrane</keyword>
<dbReference type="InterPro" id="IPR036890">
    <property type="entry name" value="HATPase_C_sf"/>
</dbReference>
<evidence type="ECO:0000313" key="17">
    <source>
        <dbReference type="Proteomes" id="UP001268683"/>
    </source>
</evidence>
<dbReference type="SMART" id="SM00388">
    <property type="entry name" value="HisKA"/>
    <property type="match status" value="1"/>
</dbReference>
<dbReference type="PRINTS" id="PR00344">
    <property type="entry name" value="BCTRLSENSOR"/>
</dbReference>
<evidence type="ECO:0000256" key="11">
    <source>
        <dbReference type="PROSITE-ProRule" id="PRU00169"/>
    </source>
</evidence>
<evidence type="ECO:0000256" key="8">
    <source>
        <dbReference type="ARBA" id="ARBA00023012"/>
    </source>
</evidence>
<evidence type="ECO:0000259" key="14">
    <source>
        <dbReference type="PROSITE" id="PS50109"/>
    </source>
</evidence>
<proteinExistence type="predicted"/>